<gene>
    <name evidence="1" type="ORF">MELA_02785</name>
</gene>
<name>A0A564ZP02_9BACT</name>
<accession>A0A564ZP02</accession>
<dbReference type="Proteomes" id="UP000334340">
    <property type="component" value="Unassembled WGS sequence"/>
</dbReference>
<reference evidence="1 2" key="1">
    <citation type="submission" date="2019-07" db="EMBL/GenBank/DDBJ databases">
        <authorList>
            <person name="Cremers G."/>
        </authorList>
    </citation>
    <scope>NUCLEOTIDE SEQUENCE [LARGE SCALE GENOMIC DNA]</scope>
</reference>
<evidence type="ECO:0000313" key="1">
    <source>
        <dbReference type="EMBL" id="VUZ86382.1"/>
    </source>
</evidence>
<dbReference type="InterPro" id="IPR036736">
    <property type="entry name" value="ACP-like_sf"/>
</dbReference>
<evidence type="ECO:0000313" key="2">
    <source>
        <dbReference type="Proteomes" id="UP000334340"/>
    </source>
</evidence>
<sequence>MHVSDDVILADLIGVIKGLTDWEYSETITRETRFFADLGFESIDAVVLGEAIEAHYRRRFPYAEFLASLGERNAKDLHVGELIDFLRPHLNDDAPHARVEGA</sequence>
<evidence type="ECO:0008006" key="3">
    <source>
        <dbReference type="Google" id="ProtNLM"/>
    </source>
</evidence>
<keyword evidence="2" id="KW-1185">Reference proteome</keyword>
<dbReference type="AlphaFoldDB" id="A0A564ZP02"/>
<dbReference type="SUPFAM" id="SSF47336">
    <property type="entry name" value="ACP-like"/>
    <property type="match status" value="1"/>
</dbReference>
<protein>
    <recommendedName>
        <fullName evidence="3">Acyl carrier protein</fullName>
    </recommendedName>
</protein>
<dbReference type="EMBL" id="CABIKM010000055">
    <property type="protein sequence ID" value="VUZ86382.1"/>
    <property type="molecule type" value="Genomic_DNA"/>
</dbReference>
<dbReference type="Gene3D" id="1.10.1200.10">
    <property type="entry name" value="ACP-like"/>
    <property type="match status" value="1"/>
</dbReference>
<organism evidence="1 2">
    <name type="scientific">Candidatus Methylomirabilis lanthanidiphila</name>
    <dbReference type="NCBI Taxonomy" id="2211376"/>
    <lineage>
        <taxon>Bacteria</taxon>
        <taxon>Candidatus Methylomirabilota</taxon>
        <taxon>Candidatus Methylomirabilia</taxon>
        <taxon>Candidatus Methylomirabilales</taxon>
        <taxon>Candidatus Methylomirabilaceae</taxon>
        <taxon>Candidatus Methylomirabilis</taxon>
    </lineage>
</organism>
<proteinExistence type="predicted"/>